<dbReference type="GO" id="GO:0003910">
    <property type="term" value="F:DNA ligase (ATP) activity"/>
    <property type="evidence" value="ECO:0007669"/>
    <property type="project" value="UniProtKB-EC"/>
</dbReference>
<dbReference type="Pfam" id="PF21686">
    <property type="entry name" value="LigD_Prim-Pol"/>
    <property type="match status" value="1"/>
</dbReference>
<dbReference type="GO" id="GO:0005524">
    <property type="term" value="F:ATP binding"/>
    <property type="evidence" value="ECO:0007669"/>
    <property type="project" value="UniProtKB-KW"/>
</dbReference>
<dbReference type="GO" id="GO:0006310">
    <property type="term" value="P:DNA recombination"/>
    <property type="evidence" value="ECO:0007669"/>
    <property type="project" value="UniProtKB-KW"/>
</dbReference>
<evidence type="ECO:0000256" key="9">
    <source>
        <dbReference type="ARBA" id="ARBA00022763"/>
    </source>
</evidence>
<feature type="domain" description="ATP-dependent DNA ligase family profile" evidence="23">
    <location>
        <begin position="115"/>
        <end position="245"/>
    </location>
</feature>
<evidence type="ECO:0000313" key="24">
    <source>
        <dbReference type="EMBL" id="RLQ95237.1"/>
    </source>
</evidence>
<evidence type="ECO:0000256" key="12">
    <source>
        <dbReference type="ARBA" id="ARBA00022840"/>
    </source>
</evidence>
<keyword evidence="6" id="KW-0540">Nuclease</keyword>
<evidence type="ECO:0000256" key="16">
    <source>
        <dbReference type="ARBA" id="ARBA00023204"/>
    </source>
</evidence>
<dbReference type="InterPro" id="IPR014146">
    <property type="entry name" value="LigD_ligase_dom"/>
</dbReference>
<keyword evidence="17" id="KW-0464">Manganese</keyword>
<comment type="catalytic activity">
    <reaction evidence="20">
        <text>ATP + (deoxyribonucleotide)n-3'-hydroxyl + 5'-phospho-(deoxyribonucleotide)m = (deoxyribonucleotide)n+m + AMP + diphosphate.</text>
        <dbReference type="EC" id="6.5.1.1"/>
    </reaction>
</comment>
<evidence type="ECO:0000256" key="2">
    <source>
        <dbReference type="ARBA" id="ARBA00012727"/>
    </source>
</evidence>
<dbReference type="SUPFAM" id="SSF56091">
    <property type="entry name" value="DNA ligase/mRNA capping enzyme, catalytic domain"/>
    <property type="match status" value="1"/>
</dbReference>
<dbReference type="Gene3D" id="3.30.470.30">
    <property type="entry name" value="DNA ligase/mRNA capping enzyme"/>
    <property type="match status" value="1"/>
</dbReference>
<evidence type="ECO:0000256" key="14">
    <source>
        <dbReference type="ARBA" id="ARBA00023125"/>
    </source>
</evidence>
<dbReference type="EC" id="6.5.1.1" evidence="2"/>
<dbReference type="InterPro" id="IPR014145">
    <property type="entry name" value="LigD_pol_dom"/>
</dbReference>
<reference evidence="24 25" key="1">
    <citation type="submission" date="2018-10" db="EMBL/GenBank/DDBJ databases">
        <title>Falsibacillus sp. genome draft.</title>
        <authorList>
            <person name="Shi S."/>
        </authorList>
    </citation>
    <scope>NUCLEOTIDE SEQUENCE [LARGE SCALE GENOMIC DNA]</scope>
    <source>
        <strain evidence="24 25">GY 10110</strain>
    </source>
</reference>
<evidence type="ECO:0000256" key="5">
    <source>
        <dbReference type="ARBA" id="ARBA00022695"/>
    </source>
</evidence>
<evidence type="ECO:0000256" key="10">
    <source>
        <dbReference type="ARBA" id="ARBA00022801"/>
    </source>
</evidence>
<evidence type="ECO:0000256" key="8">
    <source>
        <dbReference type="ARBA" id="ARBA00022741"/>
    </source>
</evidence>
<dbReference type="Gene3D" id="3.90.920.10">
    <property type="entry name" value="DNA primase, PRIM domain"/>
    <property type="match status" value="1"/>
</dbReference>
<dbReference type="Pfam" id="PF01068">
    <property type="entry name" value="DNA_ligase_A_M"/>
    <property type="match status" value="1"/>
</dbReference>
<keyword evidence="13" id="KW-0239">DNA-directed DNA polymerase</keyword>
<dbReference type="GO" id="GO:0003677">
    <property type="term" value="F:DNA binding"/>
    <property type="evidence" value="ECO:0007669"/>
    <property type="project" value="UniProtKB-KW"/>
</dbReference>
<evidence type="ECO:0000256" key="6">
    <source>
        <dbReference type="ARBA" id="ARBA00022722"/>
    </source>
</evidence>
<evidence type="ECO:0000256" key="18">
    <source>
        <dbReference type="ARBA" id="ARBA00023268"/>
    </source>
</evidence>
<evidence type="ECO:0000256" key="20">
    <source>
        <dbReference type="ARBA" id="ARBA00034003"/>
    </source>
</evidence>
<evidence type="ECO:0000256" key="15">
    <source>
        <dbReference type="ARBA" id="ARBA00023172"/>
    </source>
</evidence>
<dbReference type="OrthoDB" id="9802472at2"/>
<sequence>MKPMLPKLKMDIPPIGEWMFEVKYDGFRAILEWDHEEIHLWSRNEKDLLPQFPEIKEYLLQNLERIEGCFPLKLDGELTLLENPYKSNFNGLQVRGRMRSQKDIKDAAGKRPCTYLVFDLLELGGKTYMKTPYSIRKDRLEKFLKESEFSLSPCHDPQRLMQMVNSFRSFQDVWKEVFLNHSEGVVAKNKNSIWSPGKRTDAWIKIKNWKEASCFIVGYNKNNGYFDVAVFRDGDIFSIGQFLSGLNPMDKKVLIQTIIQNGTQTGDYIEVPPGICIQLQYLELYEGRLREPRFKEFLFNASVSECTYEKFRIDSFAFPKKVELTHLDKPLWKDPFINKLEYVSYLRRIAPHLLPFLKDRLLTVIRLPHGMFGDSFFQKNCPEYAPSYIETYQEDEIDYILCNHLDALIWLGNQLAIEFHVPFQKAGSPFVSEIVFDLDPPDRNHFHMAVAAAQQLKILFDSMNLISFVKTSGNKGLQVYLPLPENIYSWSDTRLFTEFIAHYLVSQSPDLFTVERLKKNRGNRLYFDYIQHAQGKTIIAPYSMRGNEDALVAAPLFWDEIKSGLMIETFTTETVLERLNKRGCPFSTYHESKDRQPFAPIVKYLKENK</sequence>
<name>A0A3L7JWL1_9BACI</name>
<evidence type="ECO:0000256" key="7">
    <source>
        <dbReference type="ARBA" id="ARBA00022723"/>
    </source>
</evidence>
<keyword evidence="25" id="KW-1185">Reference proteome</keyword>
<dbReference type="RefSeq" id="WP_121680892.1">
    <property type="nucleotide sequence ID" value="NZ_RCVZ01000007.1"/>
</dbReference>
<accession>A0A3L7JWL1</accession>
<dbReference type="AlphaFoldDB" id="A0A3L7JWL1"/>
<evidence type="ECO:0000256" key="1">
    <source>
        <dbReference type="ARBA" id="ARBA00001936"/>
    </source>
</evidence>
<keyword evidence="4" id="KW-0808">Transferase</keyword>
<keyword evidence="16" id="KW-0234">DNA repair</keyword>
<keyword evidence="9" id="KW-0227">DNA damage</keyword>
<evidence type="ECO:0000256" key="3">
    <source>
        <dbReference type="ARBA" id="ARBA00022598"/>
    </source>
</evidence>
<dbReference type="GO" id="GO:0046872">
    <property type="term" value="F:metal ion binding"/>
    <property type="evidence" value="ECO:0007669"/>
    <property type="project" value="UniProtKB-KW"/>
</dbReference>
<dbReference type="NCBIfam" id="TIGR02778">
    <property type="entry name" value="ligD_pol"/>
    <property type="match status" value="1"/>
</dbReference>
<organism evidence="24 25">
    <name type="scientific">Falsibacillus albus</name>
    <dbReference type="NCBI Taxonomy" id="2478915"/>
    <lineage>
        <taxon>Bacteria</taxon>
        <taxon>Bacillati</taxon>
        <taxon>Bacillota</taxon>
        <taxon>Bacilli</taxon>
        <taxon>Bacillales</taxon>
        <taxon>Bacillaceae</taxon>
        <taxon>Falsibacillus</taxon>
    </lineage>
</organism>
<comment type="caution">
    <text evidence="24">The sequence shown here is derived from an EMBL/GenBank/DDBJ whole genome shotgun (WGS) entry which is preliminary data.</text>
</comment>
<keyword evidence="14" id="KW-0238">DNA-binding</keyword>
<keyword evidence="10" id="KW-0378">Hydrolase</keyword>
<dbReference type="CDD" id="cd07906">
    <property type="entry name" value="Adenylation_DNA_ligase_LigD_LigC"/>
    <property type="match status" value="1"/>
</dbReference>
<dbReference type="InterPro" id="IPR014143">
    <property type="entry name" value="NHEJ_ligase_prk"/>
</dbReference>
<proteinExistence type="inferred from homology"/>
<evidence type="ECO:0000256" key="17">
    <source>
        <dbReference type="ARBA" id="ARBA00023211"/>
    </source>
</evidence>
<dbReference type="EMBL" id="RCVZ01000007">
    <property type="protein sequence ID" value="RLQ95237.1"/>
    <property type="molecule type" value="Genomic_DNA"/>
</dbReference>
<keyword evidence="15" id="KW-0233">DNA recombination</keyword>
<evidence type="ECO:0000259" key="23">
    <source>
        <dbReference type="PROSITE" id="PS50160"/>
    </source>
</evidence>
<dbReference type="GO" id="GO:0004527">
    <property type="term" value="F:exonuclease activity"/>
    <property type="evidence" value="ECO:0007669"/>
    <property type="project" value="UniProtKB-KW"/>
</dbReference>
<comment type="similarity">
    <text evidence="21">In the C-terminal section; belongs to the ATP-dependent DNA ligase family.</text>
</comment>
<keyword evidence="18" id="KW-0511">Multifunctional enzyme</keyword>
<dbReference type="PROSITE" id="PS50160">
    <property type="entry name" value="DNA_LIGASE_A3"/>
    <property type="match status" value="1"/>
</dbReference>
<dbReference type="GO" id="GO:0006281">
    <property type="term" value="P:DNA repair"/>
    <property type="evidence" value="ECO:0007669"/>
    <property type="project" value="UniProtKB-KW"/>
</dbReference>
<dbReference type="PANTHER" id="PTHR42705:SF2">
    <property type="entry name" value="BIFUNCTIONAL NON-HOMOLOGOUS END JOINING PROTEIN LIGD"/>
    <property type="match status" value="1"/>
</dbReference>
<comment type="cofactor">
    <cofactor evidence="1">
        <name>Mn(2+)</name>
        <dbReference type="ChEBI" id="CHEBI:29035"/>
    </cofactor>
</comment>
<keyword evidence="3 24" id="KW-0436">Ligase</keyword>
<keyword evidence="5" id="KW-0548">Nucleotidyltransferase</keyword>
<gene>
    <name evidence="24" type="ORF">D9X91_12165</name>
</gene>
<dbReference type="PANTHER" id="PTHR42705">
    <property type="entry name" value="BIFUNCTIONAL NON-HOMOLOGOUS END JOINING PROTEIN LIGD"/>
    <property type="match status" value="1"/>
</dbReference>
<evidence type="ECO:0000256" key="22">
    <source>
        <dbReference type="ARBA" id="ARBA00049990"/>
    </source>
</evidence>
<protein>
    <recommendedName>
        <fullName evidence="2">DNA ligase (ATP)</fullName>
        <ecNumber evidence="2">6.5.1.1</ecNumber>
    </recommendedName>
    <alternativeName>
        <fullName evidence="19">NHEJ DNA polymerase</fullName>
    </alternativeName>
</protein>
<dbReference type="InterPro" id="IPR016059">
    <property type="entry name" value="DNA_ligase_ATP-dep_CS"/>
</dbReference>
<dbReference type="InterPro" id="IPR012310">
    <property type="entry name" value="DNA_ligase_ATP-dep_cent"/>
</dbReference>
<dbReference type="InterPro" id="IPR052171">
    <property type="entry name" value="NHEJ_LigD"/>
</dbReference>
<dbReference type="NCBIfam" id="NF007211">
    <property type="entry name" value="PRK09633.1"/>
    <property type="match status" value="1"/>
</dbReference>
<dbReference type="Proteomes" id="UP000276770">
    <property type="component" value="Unassembled WGS sequence"/>
</dbReference>
<dbReference type="PROSITE" id="PS00697">
    <property type="entry name" value="DNA_LIGASE_A1"/>
    <property type="match status" value="1"/>
</dbReference>
<dbReference type="NCBIfam" id="TIGR02776">
    <property type="entry name" value="NHEJ_ligase_prk"/>
    <property type="match status" value="1"/>
</dbReference>
<evidence type="ECO:0000256" key="11">
    <source>
        <dbReference type="ARBA" id="ARBA00022839"/>
    </source>
</evidence>
<keyword evidence="12" id="KW-0067">ATP-binding</keyword>
<keyword evidence="11" id="KW-0269">Exonuclease</keyword>
<evidence type="ECO:0000256" key="19">
    <source>
        <dbReference type="ARBA" id="ARBA00029943"/>
    </source>
</evidence>
<evidence type="ECO:0000256" key="13">
    <source>
        <dbReference type="ARBA" id="ARBA00022932"/>
    </source>
</evidence>
<evidence type="ECO:0000313" key="25">
    <source>
        <dbReference type="Proteomes" id="UP000276770"/>
    </source>
</evidence>
<dbReference type="NCBIfam" id="TIGR02779">
    <property type="entry name" value="NHEJ_ligase_lig"/>
    <property type="match status" value="1"/>
</dbReference>
<dbReference type="GO" id="GO:0003887">
    <property type="term" value="F:DNA-directed DNA polymerase activity"/>
    <property type="evidence" value="ECO:0007669"/>
    <property type="project" value="UniProtKB-KW"/>
</dbReference>
<keyword evidence="7" id="KW-0479">Metal-binding</keyword>
<evidence type="ECO:0000256" key="4">
    <source>
        <dbReference type="ARBA" id="ARBA00022679"/>
    </source>
</evidence>
<keyword evidence="8" id="KW-0547">Nucleotide-binding</keyword>
<comment type="similarity">
    <text evidence="22">In the N-terminal section; belongs to the LigD polymerase family.</text>
</comment>
<evidence type="ECO:0000256" key="21">
    <source>
        <dbReference type="ARBA" id="ARBA00049981"/>
    </source>
</evidence>